<evidence type="ECO:0000313" key="2">
    <source>
        <dbReference type="EMBL" id="BAG01432.1"/>
    </source>
</evidence>
<reference evidence="2 3" key="1">
    <citation type="journal article" date="2007" name="DNA Res.">
        <title>Complete genomic structure of the bloom-forming toxic cyanobacterium Microcystis aeruginosa NIES-843.</title>
        <authorList>
            <person name="Kaneko T."/>
            <person name="Nakajima N."/>
            <person name="Okamoto S."/>
            <person name="Suzuki I."/>
            <person name="Tanabe Y."/>
            <person name="Tamaoki M."/>
            <person name="Nakamura Y."/>
            <person name="Kasai F."/>
            <person name="Watanabe A."/>
            <person name="Kawashima K."/>
            <person name="Kishida Y."/>
            <person name="Ono A."/>
            <person name="Shimizu Y."/>
            <person name="Takahashi C."/>
            <person name="Minami C."/>
            <person name="Fujishiro T."/>
            <person name="Kohara M."/>
            <person name="Katoh M."/>
            <person name="Nakazaki N."/>
            <person name="Nakayama S."/>
            <person name="Yamada M."/>
            <person name="Tabata S."/>
            <person name="Watanabe M.M."/>
        </authorList>
    </citation>
    <scope>NUCLEOTIDE SEQUENCE [LARGE SCALE GENOMIC DNA]</scope>
    <source>
        <strain evidence="3">NIES-843 / IAM M-247</strain>
    </source>
</reference>
<dbReference type="RefSeq" id="WP_012264961.1">
    <property type="nucleotide sequence ID" value="NC_010296.1"/>
</dbReference>
<feature type="compositionally biased region" description="Acidic residues" evidence="1">
    <location>
        <begin position="76"/>
        <end position="89"/>
    </location>
</feature>
<feature type="region of interest" description="Disordered" evidence="1">
    <location>
        <begin position="72"/>
        <end position="99"/>
    </location>
</feature>
<proteinExistence type="predicted"/>
<dbReference type="AlphaFoldDB" id="B0JV98"/>
<dbReference type="Proteomes" id="UP000001510">
    <property type="component" value="Chromosome"/>
</dbReference>
<dbReference type="STRING" id="449447.MAE_16100"/>
<sequence length="221" mass="24039">MSYTGQITLENSDLQIPCLKNFLDKIGDLISGHHHNNVNLNPIESEVITADEDEEVMEPGCVINNDHSAQDLSFSGEEESQEEELIESGEDTKLENSEPVSDYEEEEEIWEPTPGSSAKLITTPVVNPDAKIVQLPPINSSIPLDNEEDFWEPAGFFEDDQLNNALSPVRLGSFTALLAAIILGGLTVLGHTQAAEAEATYALLGTAFGSKIVQRTSKSVN</sequence>
<evidence type="ECO:0000256" key="1">
    <source>
        <dbReference type="SAM" id="MobiDB-lite"/>
    </source>
</evidence>
<name>B0JV98_MICAN</name>
<dbReference type="EnsemblBacteria" id="BAG01432">
    <property type="protein sequence ID" value="BAG01432"/>
    <property type="gene ID" value="MAE_16100"/>
</dbReference>
<dbReference type="EMBL" id="AP009552">
    <property type="protein sequence ID" value="BAG01432.1"/>
    <property type="molecule type" value="Genomic_DNA"/>
</dbReference>
<accession>B0JV98</accession>
<protein>
    <submittedName>
        <fullName evidence="2">Uncharacterized protein</fullName>
    </submittedName>
</protein>
<dbReference type="PaxDb" id="449447-MAE_16100"/>
<organism evidence="2 3">
    <name type="scientific">Microcystis aeruginosa (strain NIES-843 / IAM M-2473)</name>
    <dbReference type="NCBI Taxonomy" id="449447"/>
    <lineage>
        <taxon>Bacteria</taxon>
        <taxon>Bacillati</taxon>
        <taxon>Cyanobacteriota</taxon>
        <taxon>Cyanophyceae</taxon>
        <taxon>Oscillatoriophycideae</taxon>
        <taxon>Chroococcales</taxon>
        <taxon>Microcystaceae</taxon>
        <taxon>Microcystis</taxon>
    </lineage>
</organism>
<dbReference type="KEGG" id="mar:MAE_16100"/>
<keyword evidence="3" id="KW-1185">Reference proteome</keyword>
<dbReference type="BioCyc" id="MAER449447:MAE_RS07090-MONOMER"/>
<dbReference type="HOGENOM" id="CLU_1249426_0_0_3"/>
<evidence type="ECO:0000313" key="3">
    <source>
        <dbReference type="Proteomes" id="UP000001510"/>
    </source>
</evidence>
<dbReference type="PATRIC" id="fig|449447.4.peg.1476"/>
<gene>
    <name evidence="2" type="ordered locus">MAE_16100</name>
</gene>